<feature type="binding site" evidence="10">
    <location>
        <position position="110"/>
    </location>
    <ligand>
        <name>GTP</name>
        <dbReference type="ChEBI" id="CHEBI:37565"/>
    </ligand>
</feature>
<protein>
    <recommendedName>
        <fullName evidence="10">GTP 3',8-cyclase</fullName>
        <ecNumber evidence="10">4.1.99.22</ecNumber>
    </recommendedName>
    <alternativeName>
        <fullName evidence="10">Molybdenum cofactor biosynthesis protein A</fullName>
    </alternativeName>
</protein>
<feature type="binding site" evidence="10">
    <location>
        <position position="268"/>
    </location>
    <ligand>
        <name>[4Fe-4S] cluster</name>
        <dbReference type="ChEBI" id="CHEBI:49883"/>
        <label>2</label>
        <note>4Fe-4S-substrate</note>
    </ligand>
</feature>
<feature type="domain" description="Radical SAM core" evidence="11">
    <location>
        <begin position="20"/>
        <end position="244"/>
    </location>
</feature>
<dbReference type="InterPro" id="IPR058240">
    <property type="entry name" value="rSAM_sf"/>
</dbReference>
<evidence type="ECO:0000256" key="8">
    <source>
        <dbReference type="ARBA" id="ARBA00023150"/>
    </source>
</evidence>
<dbReference type="SFLD" id="SFLDG01067">
    <property type="entry name" value="SPASM/twitch_domain_containing"/>
    <property type="match status" value="1"/>
</dbReference>
<evidence type="ECO:0000256" key="7">
    <source>
        <dbReference type="ARBA" id="ARBA00023134"/>
    </source>
</evidence>
<dbReference type="GO" id="GO:0061798">
    <property type="term" value="F:GTP 3',8'-cyclase activity"/>
    <property type="evidence" value="ECO:0007669"/>
    <property type="project" value="UniProtKB-UniRule"/>
</dbReference>
<evidence type="ECO:0000313" key="12">
    <source>
        <dbReference type="EMBL" id="PRY97663.1"/>
    </source>
</evidence>
<feature type="binding site" evidence="10">
    <location>
        <position position="40"/>
    </location>
    <ligand>
        <name>[4Fe-4S] cluster</name>
        <dbReference type="ChEBI" id="CHEBI:49883"/>
        <label>1</label>
        <note>4Fe-4S-S-AdoMet</note>
    </ligand>
</feature>
<evidence type="ECO:0000256" key="5">
    <source>
        <dbReference type="ARBA" id="ARBA00023004"/>
    </source>
</evidence>
<evidence type="ECO:0000256" key="6">
    <source>
        <dbReference type="ARBA" id="ARBA00023014"/>
    </source>
</evidence>
<dbReference type="GO" id="GO:0005525">
    <property type="term" value="F:GTP binding"/>
    <property type="evidence" value="ECO:0007669"/>
    <property type="project" value="UniProtKB-UniRule"/>
</dbReference>
<dbReference type="SFLD" id="SFLDG01386">
    <property type="entry name" value="main_SPASM_domain-containing"/>
    <property type="match status" value="1"/>
</dbReference>
<dbReference type="SFLD" id="SFLDG01383">
    <property type="entry name" value="cyclic_pyranopterin_phosphate"/>
    <property type="match status" value="1"/>
</dbReference>
<feature type="binding site" evidence="10">
    <location>
        <position position="36"/>
    </location>
    <ligand>
        <name>[4Fe-4S] cluster</name>
        <dbReference type="ChEBI" id="CHEBI:49883"/>
        <label>1</label>
        <note>4Fe-4S-S-AdoMet</note>
    </ligand>
</feature>
<evidence type="ECO:0000256" key="9">
    <source>
        <dbReference type="ARBA" id="ARBA00023239"/>
    </source>
</evidence>
<dbReference type="InterPro" id="IPR006638">
    <property type="entry name" value="Elp3/MiaA/NifB-like_rSAM"/>
</dbReference>
<sequence>MVTNTAHQTTQGGNTPLIDRFGRRIEYLRLSVTDRCDMKCTYCLPKSFKGYQEPKDWLTFDEIERVVGAFAKLGTSRVRLTGGEPLLRRNLPDLAARLSALPGITDLSLSTNGSRLPEFATALRAAGVRRLNVSLDSLDRECVTQITGRDSIDDVMAGLDAAQEAGFSPIKLNMVVMPGVNAHEVEAMAKFCMDRGFILRLIETMPMGSTGLGSGYTPLGPILDQLRDKFDLIPEINKEMGGGPARYWRTQDGRGQIGLITPISQHFCETCNRVRLSVSGTLYMCLGQEEKVELRPLLRDGCSDEDLVQILRQGIELKPEKHEFREAPTKIIRFMSQTGG</sequence>
<keyword evidence="5 10" id="KW-0408">Iron</keyword>
<accession>A0A2T0XFE0</accession>
<comment type="catalytic activity">
    <reaction evidence="10">
        <text>GTP + AH2 + S-adenosyl-L-methionine = (8S)-3',8-cyclo-7,8-dihydroguanosine 5'-triphosphate + 5'-deoxyadenosine + L-methionine + A + H(+)</text>
        <dbReference type="Rhea" id="RHEA:49576"/>
        <dbReference type="ChEBI" id="CHEBI:13193"/>
        <dbReference type="ChEBI" id="CHEBI:15378"/>
        <dbReference type="ChEBI" id="CHEBI:17319"/>
        <dbReference type="ChEBI" id="CHEBI:17499"/>
        <dbReference type="ChEBI" id="CHEBI:37565"/>
        <dbReference type="ChEBI" id="CHEBI:57844"/>
        <dbReference type="ChEBI" id="CHEBI:59789"/>
        <dbReference type="ChEBI" id="CHEBI:131766"/>
        <dbReference type="EC" id="4.1.99.22"/>
    </reaction>
</comment>
<dbReference type="InterPro" id="IPR007197">
    <property type="entry name" value="rSAM"/>
</dbReference>
<comment type="function">
    <text evidence="10">Catalyzes the cyclization of GTP to (8S)-3',8-cyclo-7,8-dihydroguanosine 5'-triphosphate.</text>
</comment>
<dbReference type="UniPathway" id="UPA00344"/>
<evidence type="ECO:0000256" key="2">
    <source>
        <dbReference type="ARBA" id="ARBA00022691"/>
    </source>
</evidence>
<keyword evidence="6 10" id="KW-0411">Iron-sulfur</keyword>
<keyword evidence="1 10" id="KW-0004">4Fe-4S</keyword>
<dbReference type="EC" id="4.1.99.22" evidence="10"/>
<dbReference type="InterPro" id="IPR013785">
    <property type="entry name" value="Aldolase_TIM"/>
</dbReference>
<feature type="binding site" evidence="10">
    <location>
        <position position="205"/>
    </location>
    <ligand>
        <name>S-adenosyl-L-methionine</name>
        <dbReference type="ChEBI" id="CHEBI:59789"/>
    </ligand>
</feature>
<feature type="binding site" evidence="10">
    <location>
        <position position="285"/>
    </location>
    <ligand>
        <name>[4Fe-4S] cluster</name>
        <dbReference type="ChEBI" id="CHEBI:49883"/>
        <label>2</label>
        <note>4Fe-4S-substrate</note>
    </ligand>
</feature>
<dbReference type="GO" id="GO:0061799">
    <property type="term" value="F:cyclic pyranopterin monophosphate synthase activity"/>
    <property type="evidence" value="ECO:0007669"/>
    <property type="project" value="TreeGrafter"/>
</dbReference>
<feature type="binding site" evidence="10">
    <location>
        <begin position="273"/>
        <end position="275"/>
    </location>
    <ligand>
        <name>GTP</name>
        <dbReference type="ChEBI" id="CHEBI:37565"/>
    </ligand>
</feature>
<dbReference type="InterPro" id="IPR013483">
    <property type="entry name" value="MoaA"/>
</dbReference>
<feature type="binding site" evidence="10">
    <location>
        <position position="134"/>
    </location>
    <ligand>
        <name>S-adenosyl-L-methionine</name>
        <dbReference type="ChEBI" id="CHEBI:59789"/>
    </ligand>
</feature>
<gene>
    <name evidence="10" type="primary">moaA</name>
    <name evidence="12" type="ORF">BCM14_2125</name>
</gene>
<dbReference type="GO" id="GO:0006777">
    <property type="term" value="P:Mo-molybdopterin cofactor biosynthetic process"/>
    <property type="evidence" value="ECO:0007669"/>
    <property type="project" value="UniProtKB-UniRule"/>
</dbReference>
<dbReference type="GO" id="GO:1904047">
    <property type="term" value="F:S-adenosyl-L-methionine binding"/>
    <property type="evidence" value="ECO:0007669"/>
    <property type="project" value="UniProtKB-UniRule"/>
</dbReference>
<dbReference type="SFLD" id="SFLDS00029">
    <property type="entry name" value="Radical_SAM"/>
    <property type="match status" value="1"/>
</dbReference>
<dbReference type="AlphaFoldDB" id="A0A2T0XFE0"/>
<dbReference type="NCBIfam" id="TIGR02666">
    <property type="entry name" value="moaA"/>
    <property type="match status" value="1"/>
</dbReference>
<dbReference type="Gene3D" id="3.20.20.70">
    <property type="entry name" value="Aldolase class I"/>
    <property type="match status" value="1"/>
</dbReference>
<feature type="binding site" evidence="10">
    <location>
        <position position="79"/>
    </location>
    <ligand>
        <name>GTP</name>
        <dbReference type="ChEBI" id="CHEBI:37565"/>
    </ligand>
</feature>
<dbReference type="InterPro" id="IPR040064">
    <property type="entry name" value="MoaA-like"/>
</dbReference>
<keyword evidence="8 10" id="KW-0501">Molybdenum cofactor biosynthesis</keyword>
<dbReference type="InterPro" id="IPR050105">
    <property type="entry name" value="MoCo_biosynth_MoaA/MoaC"/>
</dbReference>
<keyword evidence="3 10" id="KW-0479">Metal-binding</keyword>
<comment type="cofactor">
    <cofactor evidence="10">
        <name>[4Fe-4S] cluster</name>
        <dbReference type="ChEBI" id="CHEBI:49883"/>
    </cofactor>
    <text evidence="10">Binds 2 [4Fe-4S] clusters. Binds 1 [4Fe-4S] cluster coordinated with 3 cysteines and an exchangeable S-adenosyl-L-methionine and 1 [4Fe-4S] cluster coordinated with 3 cysteines and the GTP-derived substrate.</text>
</comment>
<evidence type="ECO:0000256" key="3">
    <source>
        <dbReference type="ARBA" id="ARBA00022723"/>
    </source>
</evidence>
<dbReference type="RefSeq" id="WP_106227961.1">
    <property type="nucleotide sequence ID" value="NZ_PVTV01000014.1"/>
</dbReference>
<dbReference type="CDD" id="cd21117">
    <property type="entry name" value="Twitch_MoaA"/>
    <property type="match status" value="1"/>
</dbReference>
<dbReference type="SMART" id="SM00729">
    <property type="entry name" value="Elp3"/>
    <property type="match status" value="1"/>
</dbReference>
<evidence type="ECO:0000256" key="4">
    <source>
        <dbReference type="ARBA" id="ARBA00022741"/>
    </source>
</evidence>
<dbReference type="InterPro" id="IPR010505">
    <property type="entry name" value="MoaA_twitch"/>
</dbReference>
<comment type="subunit">
    <text evidence="10">Monomer and homodimer.</text>
</comment>
<feature type="binding site" evidence="10">
    <location>
        <position position="171"/>
    </location>
    <ligand>
        <name>GTP</name>
        <dbReference type="ChEBI" id="CHEBI:37565"/>
    </ligand>
</feature>
<dbReference type="PROSITE" id="PS51918">
    <property type="entry name" value="RADICAL_SAM"/>
    <property type="match status" value="1"/>
</dbReference>
<evidence type="ECO:0000259" key="11">
    <source>
        <dbReference type="PROSITE" id="PS51918"/>
    </source>
</evidence>
<dbReference type="Pfam" id="PF06463">
    <property type="entry name" value="Mob_synth_C"/>
    <property type="match status" value="1"/>
</dbReference>
<feature type="binding site" evidence="10">
    <location>
        <position position="29"/>
    </location>
    <ligand>
        <name>GTP</name>
        <dbReference type="ChEBI" id="CHEBI:37565"/>
    </ligand>
</feature>
<feature type="binding site" evidence="10">
    <location>
        <position position="43"/>
    </location>
    <ligand>
        <name>[4Fe-4S] cluster</name>
        <dbReference type="ChEBI" id="CHEBI:49883"/>
        <label>1</label>
        <note>4Fe-4S-S-AdoMet</note>
    </ligand>
</feature>
<keyword evidence="4 10" id="KW-0547">Nucleotide-binding</keyword>
<comment type="similarity">
    <text evidence="10">Belongs to the radical SAM superfamily. MoaA family.</text>
</comment>
<keyword evidence="2 10" id="KW-0949">S-adenosyl-L-methionine</keyword>
<feature type="binding site" evidence="10">
    <location>
        <position position="42"/>
    </location>
    <ligand>
        <name>S-adenosyl-L-methionine</name>
        <dbReference type="ChEBI" id="CHEBI:59789"/>
    </ligand>
</feature>
<dbReference type="PANTHER" id="PTHR22960">
    <property type="entry name" value="MOLYBDOPTERIN COFACTOR SYNTHESIS PROTEIN A"/>
    <property type="match status" value="1"/>
</dbReference>
<feature type="binding site" evidence="10">
    <location>
        <position position="83"/>
    </location>
    <ligand>
        <name>S-adenosyl-L-methionine</name>
        <dbReference type="ChEBI" id="CHEBI:59789"/>
    </ligand>
</feature>
<evidence type="ECO:0000256" key="1">
    <source>
        <dbReference type="ARBA" id="ARBA00022485"/>
    </source>
</evidence>
<reference evidence="12 13" key="1">
    <citation type="submission" date="2018-03" db="EMBL/GenBank/DDBJ databases">
        <title>Genomic Encyclopedia of Type Strains, Phase III (KMG-III): the genomes of soil and plant-associated and newly described type strains.</title>
        <authorList>
            <person name="Whitman W."/>
        </authorList>
    </citation>
    <scope>NUCLEOTIDE SEQUENCE [LARGE SCALE GENOMIC DNA]</scope>
    <source>
        <strain evidence="12 13">MWH-P2sevCIIIb</strain>
    </source>
</reference>
<keyword evidence="7 10" id="KW-0342">GTP-binding</keyword>
<dbReference type="Pfam" id="PF04055">
    <property type="entry name" value="Radical_SAM"/>
    <property type="match status" value="1"/>
</dbReference>
<dbReference type="GO" id="GO:0051539">
    <property type="term" value="F:4 iron, 4 sulfur cluster binding"/>
    <property type="evidence" value="ECO:0007669"/>
    <property type="project" value="UniProtKB-UniRule"/>
</dbReference>
<dbReference type="OrthoDB" id="9763993at2"/>
<dbReference type="EMBL" id="PVTV01000014">
    <property type="protein sequence ID" value="PRY97663.1"/>
    <property type="molecule type" value="Genomic_DNA"/>
</dbReference>
<comment type="pathway">
    <text evidence="10">Cofactor biosynthesis; molybdopterin biosynthesis.</text>
</comment>
<keyword evidence="13" id="KW-1185">Reference proteome</keyword>
<evidence type="ECO:0000256" key="10">
    <source>
        <dbReference type="HAMAP-Rule" id="MF_01225"/>
    </source>
</evidence>
<dbReference type="CDD" id="cd01335">
    <property type="entry name" value="Radical_SAM"/>
    <property type="match status" value="1"/>
</dbReference>
<proteinExistence type="inferred from homology"/>
<dbReference type="Proteomes" id="UP000238308">
    <property type="component" value="Unassembled WGS sequence"/>
</dbReference>
<dbReference type="PANTHER" id="PTHR22960:SF0">
    <property type="entry name" value="MOLYBDENUM COFACTOR BIOSYNTHESIS PROTEIN 1"/>
    <property type="match status" value="1"/>
</dbReference>
<dbReference type="HAMAP" id="MF_01225_B">
    <property type="entry name" value="MoaA_B"/>
    <property type="match status" value="1"/>
</dbReference>
<name>A0A2T0XFE0_9BURK</name>
<dbReference type="SUPFAM" id="SSF102114">
    <property type="entry name" value="Radical SAM enzymes"/>
    <property type="match status" value="1"/>
</dbReference>
<organism evidence="12 13">
    <name type="scientific">Jezberella montanilacus</name>
    <dbReference type="NCBI Taxonomy" id="323426"/>
    <lineage>
        <taxon>Bacteria</taxon>
        <taxon>Pseudomonadati</taxon>
        <taxon>Pseudomonadota</taxon>
        <taxon>Betaproteobacteria</taxon>
        <taxon>Burkholderiales</taxon>
        <taxon>Alcaligenaceae</taxon>
        <taxon>Jezberella</taxon>
    </lineage>
</organism>
<comment type="caution">
    <text evidence="12">The sequence shown here is derived from an EMBL/GenBank/DDBJ whole genome shotgun (WGS) entry which is preliminary data.</text>
</comment>
<dbReference type="GO" id="GO:0046872">
    <property type="term" value="F:metal ion binding"/>
    <property type="evidence" value="ECO:0007669"/>
    <property type="project" value="UniProtKB-KW"/>
</dbReference>
<evidence type="ECO:0000313" key="13">
    <source>
        <dbReference type="Proteomes" id="UP000238308"/>
    </source>
</evidence>
<keyword evidence="9 10" id="KW-0456">Lyase</keyword>
<feature type="binding site" evidence="10">
    <location>
        <position position="271"/>
    </location>
    <ligand>
        <name>[4Fe-4S] cluster</name>
        <dbReference type="ChEBI" id="CHEBI:49883"/>
        <label>2</label>
        <note>4Fe-4S-substrate</note>
    </ligand>
</feature>